<dbReference type="Gene3D" id="3.40.50.1000">
    <property type="entry name" value="HAD superfamily/HAD-like"/>
    <property type="match status" value="1"/>
</dbReference>
<organism evidence="4 5">
    <name type="scientific">Paenibacillus artemisiicola</name>
    <dbReference type="NCBI Taxonomy" id="1172618"/>
    <lineage>
        <taxon>Bacteria</taxon>
        <taxon>Bacillati</taxon>
        <taxon>Bacillota</taxon>
        <taxon>Bacilli</taxon>
        <taxon>Bacillales</taxon>
        <taxon>Paenibacillaceae</taxon>
        <taxon>Paenibacillus</taxon>
    </lineage>
</organism>
<keyword evidence="3" id="KW-0460">Magnesium</keyword>
<dbReference type="SFLD" id="SFLDS00003">
    <property type="entry name" value="Haloacid_Dehalogenase"/>
    <property type="match status" value="1"/>
</dbReference>
<protein>
    <submittedName>
        <fullName evidence="4">HAD family hydrolase</fullName>
    </submittedName>
</protein>
<evidence type="ECO:0000256" key="3">
    <source>
        <dbReference type="ARBA" id="ARBA00022842"/>
    </source>
</evidence>
<sequence>MRTEAVFFDLYETLITEFEDGRRRSKRAYDYDGLLGLSAETFKAEWSARQTRRMNGTFRDYPDVLRDILAARGLAVDDRAVRFLHESRLEEKRIPFAPIREDVLALLARLRAQGIKLGLISNCAREEVDAWESSELAPHFADRVFSFEAGCSKPDEAIYRLACGRMGVRPEACVFVGDGGSRELEGAERAGMRAFHAYWYNTHIESAYPKLTAPLELLRVLG</sequence>
<dbReference type="PANTHER" id="PTHR46470">
    <property type="entry name" value="N-ACYLNEURAMINATE-9-PHOSPHATASE"/>
    <property type="match status" value="1"/>
</dbReference>
<proteinExistence type="predicted"/>
<evidence type="ECO:0000256" key="2">
    <source>
        <dbReference type="ARBA" id="ARBA00022801"/>
    </source>
</evidence>
<dbReference type="SFLD" id="SFLDG01129">
    <property type="entry name" value="C1.5:_HAD__Beta-PGM__Phosphata"/>
    <property type="match status" value="1"/>
</dbReference>
<accession>A0ABS3W311</accession>
<evidence type="ECO:0000256" key="1">
    <source>
        <dbReference type="ARBA" id="ARBA00001946"/>
    </source>
</evidence>
<comment type="caution">
    <text evidence="4">The sequence shown here is derived from an EMBL/GenBank/DDBJ whole genome shotgun (WGS) entry which is preliminary data.</text>
</comment>
<dbReference type="Pfam" id="PF00702">
    <property type="entry name" value="Hydrolase"/>
    <property type="match status" value="1"/>
</dbReference>
<name>A0ABS3W311_9BACL</name>
<dbReference type="InterPro" id="IPR051400">
    <property type="entry name" value="HAD-like_hydrolase"/>
</dbReference>
<dbReference type="EMBL" id="JAGGDJ010000001">
    <property type="protein sequence ID" value="MBO7742687.1"/>
    <property type="molecule type" value="Genomic_DNA"/>
</dbReference>
<dbReference type="GO" id="GO:0016787">
    <property type="term" value="F:hydrolase activity"/>
    <property type="evidence" value="ECO:0007669"/>
    <property type="project" value="UniProtKB-KW"/>
</dbReference>
<dbReference type="PRINTS" id="PR00413">
    <property type="entry name" value="HADHALOGNASE"/>
</dbReference>
<dbReference type="PANTHER" id="PTHR46470:SF3">
    <property type="entry name" value="N-ACYLNEURAMINATE-9-PHOSPHATASE"/>
    <property type="match status" value="1"/>
</dbReference>
<dbReference type="NCBIfam" id="TIGR01549">
    <property type="entry name" value="HAD-SF-IA-v1"/>
    <property type="match status" value="1"/>
</dbReference>
<gene>
    <name evidence="4" type="ORF">I8J29_00670</name>
</gene>
<evidence type="ECO:0000313" key="5">
    <source>
        <dbReference type="Proteomes" id="UP000670947"/>
    </source>
</evidence>
<comment type="cofactor">
    <cofactor evidence="1">
        <name>Mg(2+)</name>
        <dbReference type="ChEBI" id="CHEBI:18420"/>
    </cofactor>
</comment>
<dbReference type="InterPro" id="IPR036412">
    <property type="entry name" value="HAD-like_sf"/>
</dbReference>
<dbReference type="InterPro" id="IPR023214">
    <property type="entry name" value="HAD_sf"/>
</dbReference>
<keyword evidence="5" id="KW-1185">Reference proteome</keyword>
<keyword evidence="2 4" id="KW-0378">Hydrolase</keyword>
<dbReference type="InterPro" id="IPR006439">
    <property type="entry name" value="HAD-SF_hydro_IA"/>
</dbReference>
<reference evidence="4 5" key="1">
    <citation type="submission" date="2021-03" db="EMBL/GenBank/DDBJ databases">
        <title>Paenibacillus artemisicola MWE-103 whole genome sequence.</title>
        <authorList>
            <person name="Ham Y.J."/>
        </authorList>
    </citation>
    <scope>NUCLEOTIDE SEQUENCE [LARGE SCALE GENOMIC DNA]</scope>
    <source>
        <strain evidence="4 5">MWE-103</strain>
    </source>
</reference>
<dbReference type="SUPFAM" id="SSF56784">
    <property type="entry name" value="HAD-like"/>
    <property type="match status" value="1"/>
</dbReference>
<dbReference type="NCBIfam" id="TIGR01509">
    <property type="entry name" value="HAD-SF-IA-v3"/>
    <property type="match status" value="1"/>
</dbReference>
<dbReference type="Proteomes" id="UP000670947">
    <property type="component" value="Unassembled WGS sequence"/>
</dbReference>
<evidence type="ECO:0000313" key="4">
    <source>
        <dbReference type="EMBL" id="MBO7742687.1"/>
    </source>
</evidence>